<comment type="caution">
    <text evidence="1">The sequence shown here is derived from an EMBL/GenBank/DDBJ whole genome shotgun (WGS) entry which is preliminary data.</text>
</comment>
<evidence type="ECO:0000313" key="2">
    <source>
        <dbReference type="Proteomes" id="UP001633002"/>
    </source>
</evidence>
<dbReference type="AlphaFoldDB" id="A0ABD3HEI2"/>
<keyword evidence="2" id="KW-1185">Reference proteome</keyword>
<evidence type="ECO:0000313" key="1">
    <source>
        <dbReference type="EMBL" id="KAL3688436.1"/>
    </source>
</evidence>
<proteinExistence type="predicted"/>
<name>A0ABD3HEI2_9MARC</name>
<accession>A0ABD3HEI2</accession>
<organism evidence="1 2">
    <name type="scientific">Riccia sorocarpa</name>
    <dbReference type="NCBI Taxonomy" id="122646"/>
    <lineage>
        <taxon>Eukaryota</taxon>
        <taxon>Viridiplantae</taxon>
        <taxon>Streptophyta</taxon>
        <taxon>Embryophyta</taxon>
        <taxon>Marchantiophyta</taxon>
        <taxon>Marchantiopsida</taxon>
        <taxon>Marchantiidae</taxon>
        <taxon>Marchantiales</taxon>
        <taxon>Ricciaceae</taxon>
        <taxon>Riccia</taxon>
    </lineage>
</organism>
<sequence>MLLVEDVRYQQVDTGVLLLLFIQRAIEDPEKVYMPTIDKFEATLGISQEYAGGSKLLSTYPHCVQNEQESRGRPSTSWWQ</sequence>
<protein>
    <submittedName>
        <fullName evidence="1">Uncharacterized protein</fullName>
    </submittedName>
</protein>
<reference evidence="1 2" key="1">
    <citation type="submission" date="2024-09" db="EMBL/GenBank/DDBJ databases">
        <title>Chromosome-scale assembly of Riccia sorocarpa.</title>
        <authorList>
            <person name="Paukszto L."/>
        </authorList>
    </citation>
    <scope>NUCLEOTIDE SEQUENCE [LARGE SCALE GENOMIC DNA]</scope>
    <source>
        <strain evidence="1">LP-2024</strain>
        <tissue evidence="1">Aerial parts of the thallus</tissue>
    </source>
</reference>
<gene>
    <name evidence="1" type="ORF">R1sor_014745</name>
</gene>
<dbReference type="EMBL" id="JBJQOH010000004">
    <property type="protein sequence ID" value="KAL3688436.1"/>
    <property type="molecule type" value="Genomic_DNA"/>
</dbReference>
<dbReference type="Proteomes" id="UP001633002">
    <property type="component" value="Unassembled WGS sequence"/>
</dbReference>